<feature type="compositionally biased region" description="Basic and acidic residues" evidence="1">
    <location>
        <begin position="37"/>
        <end position="56"/>
    </location>
</feature>
<gene>
    <name evidence="2" type="ORF">Voc01_066560</name>
</gene>
<reference evidence="2" key="1">
    <citation type="submission" date="2021-01" db="EMBL/GenBank/DDBJ databases">
        <title>Whole genome shotgun sequence of Virgisporangium ochraceum NBRC 16418.</title>
        <authorList>
            <person name="Komaki H."/>
            <person name="Tamura T."/>
        </authorList>
    </citation>
    <scope>NUCLEOTIDE SEQUENCE</scope>
    <source>
        <strain evidence="2">NBRC 16418</strain>
    </source>
</reference>
<dbReference type="Proteomes" id="UP000635606">
    <property type="component" value="Unassembled WGS sequence"/>
</dbReference>
<evidence type="ECO:0000313" key="2">
    <source>
        <dbReference type="EMBL" id="GIJ71739.1"/>
    </source>
</evidence>
<keyword evidence="3" id="KW-1185">Reference proteome</keyword>
<dbReference type="AlphaFoldDB" id="A0A8J4EEG5"/>
<dbReference type="EMBL" id="BOPH01000089">
    <property type="protein sequence ID" value="GIJ71739.1"/>
    <property type="molecule type" value="Genomic_DNA"/>
</dbReference>
<feature type="region of interest" description="Disordered" evidence="1">
    <location>
        <begin position="1"/>
        <end position="56"/>
    </location>
</feature>
<comment type="caution">
    <text evidence="2">The sequence shown here is derived from an EMBL/GenBank/DDBJ whole genome shotgun (WGS) entry which is preliminary data.</text>
</comment>
<name>A0A8J4EEG5_9ACTN</name>
<accession>A0A8J4EEG5</accession>
<evidence type="ECO:0000256" key="1">
    <source>
        <dbReference type="SAM" id="MobiDB-lite"/>
    </source>
</evidence>
<evidence type="ECO:0000313" key="3">
    <source>
        <dbReference type="Proteomes" id="UP000635606"/>
    </source>
</evidence>
<proteinExistence type="predicted"/>
<organism evidence="2 3">
    <name type="scientific">Virgisporangium ochraceum</name>
    <dbReference type="NCBI Taxonomy" id="65505"/>
    <lineage>
        <taxon>Bacteria</taxon>
        <taxon>Bacillati</taxon>
        <taxon>Actinomycetota</taxon>
        <taxon>Actinomycetes</taxon>
        <taxon>Micromonosporales</taxon>
        <taxon>Micromonosporaceae</taxon>
        <taxon>Virgisporangium</taxon>
    </lineage>
</organism>
<sequence>MTTVCPKSIRTDTRGTVTRPHSVGSMPSWQYGPEVTTAHRERDDHPEGAVEFDRPP</sequence>
<protein>
    <submittedName>
        <fullName evidence="2">Uncharacterized protein</fullName>
    </submittedName>
</protein>